<dbReference type="RefSeq" id="WP_231481016.1">
    <property type="nucleotide sequence ID" value="NZ_BAAAZO010000006.1"/>
</dbReference>
<name>A0ABP6ZY99_9ACTN</name>
<dbReference type="PANTHER" id="PTHR40088:SF2">
    <property type="entry name" value="SECRETED SUGAR HYDROLASE"/>
    <property type="match status" value="1"/>
</dbReference>
<keyword evidence="3 4" id="KW-0732">Signal</keyword>
<proteinExistence type="predicted"/>
<gene>
    <name evidence="5" type="ORF">GCM10022223_41220</name>
</gene>
<accession>A0ABP6ZY99</accession>
<keyword evidence="6" id="KW-1185">Reference proteome</keyword>
<comment type="caution">
    <text evidence="5">The sequence shown here is derived from an EMBL/GenBank/DDBJ whole genome shotgun (WGS) entry which is preliminary data.</text>
</comment>
<dbReference type="Proteomes" id="UP001501074">
    <property type="component" value="Unassembled WGS sequence"/>
</dbReference>
<comment type="subcellular location">
    <subcellularLocation>
        <location evidence="1">Secreted</location>
    </subcellularLocation>
</comment>
<feature type="chain" id="PRO_5046099578" description="DUF1565 domain-containing protein" evidence="4">
    <location>
        <begin position="30"/>
        <end position="368"/>
    </location>
</feature>
<evidence type="ECO:0000313" key="5">
    <source>
        <dbReference type="EMBL" id="GAA3620120.1"/>
    </source>
</evidence>
<evidence type="ECO:0000256" key="1">
    <source>
        <dbReference type="ARBA" id="ARBA00004613"/>
    </source>
</evidence>
<sequence length="368" mass="38418">MLTRRTHRIAMLGLCVAAASAAAAAPSHADVVPADSLLGRTLYVSPQGSDGTTRMAAARNPLATITKAIKLAQPGDTIVVKGGTYVGAAGYGATPGRSDAPIRLQNAPGERVVIQGTLQLENADYWRVSGINVTRGAGDGRKEFLVKFDGGTGWSFVNSEVWGTIGVSNVMVSSSPKNGTPKNYRIAGNCIHDNNASGGAFMNFHNIYLMPGYHSGPGVIERNVLFDTENGAAIKAAGPDAATGAADVRIRRNTITRSAAGVIIGYASRRIEVRNNLIAQQLMKPPPGAQYVKNYNAAVIGNHVTGSGNKVVSTALSGFPKLISNTGDSSRPVKGALTRRTTPKFSGRVSCSGFVPASSPATEYGRYS</sequence>
<protein>
    <recommendedName>
        <fullName evidence="7">DUF1565 domain-containing protein</fullName>
    </recommendedName>
</protein>
<dbReference type="InterPro" id="IPR012334">
    <property type="entry name" value="Pectin_lyas_fold"/>
</dbReference>
<organism evidence="5 6">
    <name type="scientific">Kineosporia mesophila</name>
    <dbReference type="NCBI Taxonomy" id="566012"/>
    <lineage>
        <taxon>Bacteria</taxon>
        <taxon>Bacillati</taxon>
        <taxon>Actinomycetota</taxon>
        <taxon>Actinomycetes</taxon>
        <taxon>Kineosporiales</taxon>
        <taxon>Kineosporiaceae</taxon>
        <taxon>Kineosporia</taxon>
    </lineage>
</organism>
<dbReference type="EMBL" id="BAAAZO010000006">
    <property type="protein sequence ID" value="GAA3620120.1"/>
    <property type="molecule type" value="Genomic_DNA"/>
</dbReference>
<dbReference type="InterPro" id="IPR011050">
    <property type="entry name" value="Pectin_lyase_fold/virulence"/>
</dbReference>
<dbReference type="SUPFAM" id="SSF51126">
    <property type="entry name" value="Pectin lyase-like"/>
    <property type="match status" value="1"/>
</dbReference>
<evidence type="ECO:0000256" key="4">
    <source>
        <dbReference type="SAM" id="SignalP"/>
    </source>
</evidence>
<reference evidence="6" key="1">
    <citation type="journal article" date="2019" name="Int. J. Syst. Evol. Microbiol.">
        <title>The Global Catalogue of Microorganisms (GCM) 10K type strain sequencing project: providing services to taxonomists for standard genome sequencing and annotation.</title>
        <authorList>
            <consortium name="The Broad Institute Genomics Platform"/>
            <consortium name="The Broad Institute Genome Sequencing Center for Infectious Disease"/>
            <person name="Wu L."/>
            <person name="Ma J."/>
        </authorList>
    </citation>
    <scope>NUCLEOTIDE SEQUENCE [LARGE SCALE GENOMIC DNA]</scope>
    <source>
        <strain evidence="6">JCM 16902</strain>
    </source>
</reference>
<evidence type="ECO:0000256" key="2">
    <source>
        <dbReference type="ARBA" id="ARBA00022525"/>
    </source>
</evidence>
<dbReference type="Gene3D" id="2.160.20.10">
    <property type="entry name" value="Single-stranded right-handed beta-helix, Pectin lyase-like"/>
    <property type="match status" value="1"/>
</dbReference>
<evidence type="ECO:0000313" key="6">
    <source>
        <dbReference type="Proteomes" id="UP001501074"/>
    </source>
</evidence>
<evidence type="ECO:0008006" key="7">
    <source>
        <dbReference type="Google" id="ProtNLM"/>
    </source>
</evidence>
<evidence type="ECO:0000256" key="3">
    <source>
        <dbReference type="ARBA" id="ARBA00022729"/>
    </source>
</evidence>
<dbReference type="PANTHER" id="PTHR40088">
    <property type="entry name" value="PECTATE LYASE (EUROFUNG)"/>
    <property type="match status" value="1"/>
</dbReference>
<dbReference type="InterPro" id="IPR052052">
    <property type="entry name" value="Polysaccharide_Lyase_9"/>
</dbReference>
<feature type="signal peptide" evidence="4">
    <location>
        <begin position="1"/>
        <end position="29"/>
    </location>
</feature>
<keyword evidence="2" id="KW-0964">Secreted</keyword>